<dbReference type="EMBL" id="FWFV01000006">
    <property type="protein sequence ID" value="SLN51916.1"/>
    <property type="molecule type" value="Genomic_DNA"/>
</dbReference>
<name>A0A1Y5T1G2_9RHOB</name>
<dbReference type="Gene3D" id="3.40.50.300">
    <property type="entry name" value="P-loop containing nucleotide triphosphate hydrolases"/>
    <property type="match status" value="1"/>
</dbReference>
<sequence>MSTRFTRFILLAEMRTGSNFLEENLNALGGLRCWGEAFNPAFVGHAGQSQMAGITQAERERDPGRLLDAMAAQTEGLPGFRFFHDHDARVIDRLLPDPACAKIVLTRNPLDSYVSLKIARATNQWRLGDMVGARTARIRFDAAEFSRHLDALRGFQRRVLHRLQTTGQTAFHLAYEDIGDLGVLNGLAAWLGVTGRLDSLAGRTKVQNPGALADKVENHDEMIAALARLDPFDLGRTLSFEPHRGPAIPACIAAAAAPLLFIPIEGGPRASVEAWLAGIDSVTTSDLGRGMTQKDLRKWKRQRPGHRSFTVLRHPVPRLYHAFCRHILMPGPECFHEIREALRSTYGLPIPEGVPGPGYGVERHKTAFCAFAAFVKGNLGGQTGLRVDPAWASQSVLLQGVAQFGLPDLILREDEAAERLADLAVAQNLRAPTYITEPDPDPMPLSAIYDAEVEAAVKAAYQRDYMMFGFAAWR</sequence>
<protein>
    <recommendedName>
        <fullName evidence="3">Sulfotransferase family protein</fullName>
    </recommendedName>
</protein>
<dbReference type="OrthoDB" id="7802556at2"/>
<proteinExistence type="predicted"/>
<gene>
    <name evidence="1" type="ORF">PAM7066_02395</name>
</gene>
<accession>A0A1Y5T1G2</accession>
<dbReference type="SUPFAM" id="SSF52540">
    <property type="entry name" value="P-loop containing nucleoside triphosphate hydrolases"/>
    <property type="match status" value="1"/>
</dbReference>
<evidence type="ECO:0000313" key="1">
    <source>
        <dbReference type="EMBL" id="SLN51916.1"/>
    </source>
</evidence>
<keyword evidence="2" id="KW-1185">Reference proteome</keyword>
<evidence type="ECO:0000313" key="2">
    <source>
        <dbReference type="Proteomes" id="UP000193870"/>
    </source>
</evidence>
<organism evidence="1 2">
    <name type="scientific">Palleronia marisminoris</name>
    <dbReference type="NCBI Taxonomy" id="315423"/>
    <lineage>
        <taxon>Bacteria</taxon>
        <taxon>Pseudomonadati</taxon>
        <taxon>Pseudomonadota</taxon>
        <taxon>Alphaproteobacteria</taxon>
        <taxon>Rhodobacterales</taxon>
        <taxon>Roseobacteraceae</taxon>
        <taxon>Palleronia</taxon>
    </lineage>
</organism>
<dbReference type="RefSeq" id="WP_085854362.1">
    <property type="nucleotide sequence ID" value="NZ_FOPF01000006.1"/>
</dbReference>
<evidence type="ECO:0008006" key="3">
    <source>
        <dbReference type="Google" id="ProtNLM"/>
    </source>
</evidence>
<dbReference type="InterPro" id="IPR027417">
    <property type="entry name" value="P-loop_NTPase"/>
</dbReference>
<reference evidence="1 2" key="1">
    <citation type="submission" date="2017-03" db="EMBL/GenBank/DDBJ databases">
        <authorList>
            <person name="Afonso C.L."/>
            <person name="Miller P.J."/>
            <person name="Scott M.A."/>
            <person name="Spackman E."/>
            <person name="Goraichik I."/>
            <person name="Dimitrov K.M."/>
            <person name="Suarez D.L."/>
            <person name="Swayne D.E."/>
        </authorList>
    </citation>
    <scope>NUCLEOTIDE SEQUENCE [LARGE SCALE GENOMIC DNA]</scope>
    <source>
        <strain evidence="1 2">CECT 7066</strain>
    </source>
</reference>
<dbReference type="STRING" id="315423.SAMN04488020_106161"/>
<dbReference type="Proteomes" id="UP000193870">
    <property type="component" value="Unassembled WGS sequence"/>
</dbReference>
<dbReference type="AlphaFoldDB" id="A0A1Y5T1G2"/>